<feature type="region of interest" description="Disordered" evidence="1">
    <location>
        <begin position="354"/>
        <end position="375"/>
    </location>
</feature>
<feature type="compositionally biased region" description="Polar residues" evidence="1">
    <location>
        <begin position="362"/>
        <end position="375"/>
    </location>
</feature>
<dbReference type="AlphaFoldDB" id="A0A6V8QML6"/>
<dbReference type="Proteomes" id="UP000517252">
    <property type="component" value="Unassembled WGS sequence"/>
</dbReference>
<dbReference type="EMBL" id="BLZH01000003">
    <property type="protein sequence ID" value="GFP53734.1"/>
    <property type="molecule type" value="Genomic_DNA"/>
</dbReference>
<comment type="caution">
    <text evidence="2">The sequence shown here is derived from an EMBL/GenBank/DDBJ whole genome shotgun (WGS) entry which is preliminary data.</text>
</comment>
<evidence type="ECO:0000313" key="3">
    <source>
        <dbReference type="Proteomes" id="UP000517252"/>
    </source>
</evidence>
<evidence type="ECO:0000256" key="1">
    <source>
        <dbReference type="SAM" id="MobiDB-lite"/>
    </source>
</evidence>
<gene>
    <name evidence="2" type="ORF">TASIC1_0003011200</name>
</gene>
<evidence type="ECO:0000313" key="2">
    <source>
        <dbReference type="EMBL" id="GFP53734.1"/>
    </source>
</evidence>
<feature type="region of interest" description="Disordered" evidence="1">
    <location>
        <begin position="295"/>
        <end position="318"/>
    </location>
</feature>
<sequence>MIEPLKLALSSGPGNGAGAGMRYVAGLVLFTVPSCVTRGAALLTCSSAALGSRSRDHTQEIASSFPVPFVSFSRSSHFVFFPLPFSLLPSLSLLFAPDIYPLVPPWAVGSASQANQAAFFSFPLPAARLAAGPSHSDVSYGQNRRPSAPPWVRDSLSLPLASTAPARLSIEFDDAPAAQLCSALPARLFNSSAALAVVALPPVTMQTVPSLIGTGTAIAAAANGLVFGQPEEPPPPNKKRLSQLRKEISFDRDLPVTAPSAISSPLRYEASLDAPSIEVEYPPQSAVASPITVSRPPLSRYQRPSHQPASSPRAIPERRSMLRQRKRQVEIQHWTRFALDFSVVYFISPDSIKAKHGRQPSGAEQTCETISISHI</sequence>
<protein>
    <submittedName>
        <fullName evidence="2">Uncharacterized protein</fullName>
    </submittedName>
</protein>
<proteinExistence type="predicted"/>
<accession>A0A6V8QML6</accession>
<name>A0A6V8QML6_TRIAP</name>
<organism evidence="2 3">
    <name type="scientific">Trichoderma asperellum</name>
    <name type="common">Filamentous fungus</name>
    <dbReference type="NCBI Taxonomy" id="101201"/>
    <lineage>
        <taxon>Eukaryota</taxon>
        <taxon>Fungi</taxon>
        <taxon>Dikarya</taxon>
        <taxon>Ascomycota</taxon>
        <taxon>Pezizomycotina</taxon>
        <taxon>Sordariomycetes</taxon>
        <taxon>Hypocreomycetidae</taxon>
        <taxon>Hypocreales</taxon>
        <taxon>Hypocreaceae</taxon>
        <taxon>Trichoderma</taxon>
    </lineage>
</organism>
<reference evidence="2 3" key="1">
    <citation type="submission" date="2020-07" db="EMBL/GenBank/DDBJ databases">
        <title>Trichoderma asperellum IC-1 whole genome shotgun sequence.</title>
        <authorList>
            <person name="Kanamasa S."/>
            <person name="Takahashi H."/>
        </authorList>
    </citation>
    <scope>NUCLEOTIDE SEQUENCE [LARGE SCALE GENOMIC DNA]</scope>
    <source>
        <strain evidence="2 3">IC-1</strain>
    </source>
</reference>